<keyword evidence="8" id="KW-1185">Reference proteome</keyword>
<evidence type="ECO:0000256" key="5">
    <source>
        <dbReference type="ARBA" id="ARBA00023212"/>
    </source>
</evidence>
<evidence type="ECO:0000256" key="3">
    <source>
        <dbReference type="ARBA" id="ARBA00022490"/>
    </source>
</evidence>
<dbReference type="GO" id="GO:0005200">
    <property type="term" value="F:structural constituent of cytoskeleton"/>
    <property type="evidence" value="ECO:0007669"/>
    <property type="project" value="TreeGrafter"/>
</dbReference>
<evidence type="ECO:0000256" key="1">
    <source>
        <dbReference type="ARBA" id="ARBA00004245"/>
    </source>
</evidence>
<protein>
    <recommendedName>
        <fullName evidence="6">Arp2/3 complex 34 kDa subunit</fullName>
    </recommendedName>
</protein>
<evidence type="ECO:0000313" key="8">
    <source>
        <dbReference type="Proteomes" id="UP000187455"/>
    </source>
</evidence>
<dbReference type="SUPFAM" id="SSF69645">
    <property type="entry name" value="Arp2/3 complex subunits"/>
    <property type="match status" value="1"/>
</dbReference>
<name>A0A1R0H6A1_9FUNG</name>
<dbReference type="InterPro" id="IPR034666">
    <property type="entry name" value="ARPC2/4"/>
</dbReference>
<dbReference type="Gene3D" id="3.30.1460.20">
    <property type="match status" value="1"/>
</dbReference>
<dbReference type="Proteomes" id="UP000187455">
    <property type="component" value="Unassembled WGS sequence"/>
</dbReference>
<evidence type="ECO:0000256" key="4">
    <source>
        <dbReference type="ARBA" id="ARBA00023203"/>
    </source>
</evidence>
<reference evidence="7 8" key="1">
    <citation type="journal article" date="2016" name="Mol. Biol. Evol.">
        <title>Genome-Wide Survey of Gut Fungi (Harpellales) Reveals the First Horizontally Transferred Ubiquitin Gene from a Mosquito Host.</title>
        <authorList>
            <person name="Wang Y."/>
            <person name="White M.M."/>
            <person name="Kvist S."/>
            <person name="Moncalvo J.M."/>
        </authorList>
    </citation>
    <scope>NUCLEOTIDE SEQUENCE [LARGE SCALE GENOMIC DNA]</scope>
    <source>
        <strain evidence="7 8">ALG-7-W6</strain>
    </source>
</reference>
<dbReference type="Pfam" id="PF04045">
    <property type="entry name" value="P34-Arc"/>
    <property type="match status" value="1"/>
</dbReference>
<keyword evidence="4 6" id="KW-0009">Actin-binding</keyword>
<accession>A0A1R0H6A1</accession>
<dbReference type="STRING" id="133383.A0A1R0H6A1"/>
<dbReference type="EMBL" id="LSSL01000430">
    <property type="protein sequence ID" value="OLY84621.1"/>
    <property type="molecule type" value="Genomic_DNA"/>
</dbReference>
<dbReference type="GO" id="GO:0034314">
    <property type="term" value="P:Arp2/3 complex-mediated actin nucleation"/>
    <property type="evidence" value="ECO:0007669"/>
    <property type="project" value="InterPro"/>
</dbReference>
<sequence length="148" mass="16954">MRLSYREGEYCYLQAEGDRITVIFSTKFKEEMDRVFGRVFLQEFVDARRQSLISNAPQVLYSTKEAPLEIRNFPEQQNTDFNFVTFRCRDAGQDGIANHAVPQLFALSHQMLEGVYPLAVEDTGFRVFEIAGPSQARDGSGSWRQEDG</sequence>
<dbReference type="PANTHER" id="PTHR12058:SF0">
    <property type="entry name" value="ACTIN-RELATED PROTEIN 2_3 COMPLEX SUBUNIT 2"/>
    <property type="match status" value="1"/>
</dbReference>
<dbReference type="OrthoDB" id="148331at2759"/>
<comment type="similarity">
    <text evidence="2 6">Belongs to the ARPC2 family.</text>
</comment>
<keyword evidence="3 6" id="KW-0963">Cytoplasm</keyword>
<evidence type="ECO:0000256" key="6">
    <source>
        <dbReference type="RuleBase" id="RU364015"/>
    </source>
</evidence>
<comment type="caution">
    <text evidence="7">The sequence shown here is derived from an EMBL/GenBank/DDBJ whole genome shotgun (WGS) entry which is preliminary data.</text>
</comment>
<evidence type="ECO:0000313" key="7">
    <source>
        <dbReference type="EMBL" id="OLY84621.1"/>
    </source>
</evidence>
<evidence type="ECO:0000256" key="2">
    <source>
        <dbReference type="ARBA" id="ARBA00007192"/>
    </source>
</evidence>
<comment type="function">
    <text evidence="6">Functions as actin-binding component of the Arp2/3 complex which is involved in regulation of actin polymerization and together with an activating nucleation-promoting factor (NPF) mediates the formation of branched actin networks.</text>
</comment>
<dbReference type="GO" id="GO:0051015">
    <property type="term" value="F:actin filament binding"/>
    <property type="evidence" value="ECO:0007669"/>
    <property type="project" value="TreeGrafter"/>
</dbReference>
<organism evidence="7 8">
    <name type="scientific">Smittium mucronatum</name>
    <dbReference type="NCBI Taxonomy" id="133383"/>
    <lineage>
        <taxon>Eukaryota</taxon>
        <taxon>Fungi</taxon>
        <taxon>Fungi incertae sedis</taxon>
        <taxon>Zoopagomycota</taxon>
        <taxon>Kickxellomycotina</taxon>
        <taxon>Harpellomycetes</taxon>
        <taxon>Harpellales</taxon>
        <taxon>Legeriomycetaceae</taxon>
        <taxon>Smittium</taxon>
    </lineage>
</organism>
<dbReference type="InterPro" id="IPR007188">
    <property type="entry name" value="ARPC2"/>
</dbReference>
<dbReference type="AlphaFoldDB" id="A0A1R0H6A1"/>
<dbReference type="GO" id="GO:0005885">
    <property type="term" value="C:Arp2/3 protein complex"/>
    <property type="evidence" value="ECO:0007669"/>
    <property type="project" value="InterPro"/>
</dbReference>
<keyword evidence="5 6" id="KW-0206">Cytoskeleton</keyword>
<dbReference type="GO" id="GO:0030041">
    <property type="term" value="P:actin filament polymerization"/>
    <property type="evidence" value="ECO:0007669"/>
    <property type="project" value="InterPro"/>
</dbReference>
<dbReference type="PANTHER" id="PTHR12058">
    <property type="entry name" value="ARP2/3 COMPLEX 34 KDA SUBUNIT"/>
    <property type="match status" value="1"/>
</dbReference>
<comment type="subunit">
    <text evidence="6">Component of the Arp2/3 complex.</text>
</comment>
<gene>
    <name evidence="7" type="ORF">AYI68_g1209</name>
</gene>
<proteinExistence type="inferred from homology"/>
<comment type="subcellular location">
    <subcellularLocation>
        <location evidence="1 6">Cytoplasm</location>
        <location evidence="1 6">Cytoskeleton</location>
    </subcellularLocation>
</comment>